<feature type="chain" id="PRO_5015752448" description="Tetratricopeptide repeat protein" evidence="1">
    <location>
        <begin position="22"/>
        <end position="337"/>
    </location>
</feature>
<sequence>MKRTLLLVSGLVFCVASYANNAERNKGLNEQINAAFHHLVQGDTSPATKLLAEQEGIKDDNHQLSKLAIMLQIELENNDAAERLLLSFESRFADNPDTFAFASDAWRDLGHQAGIFSKFGFYKKGVQAKLRAGEVGPDNAEYVALRAGASAHGSSYGADASLQKTLTDKAIALDQKWGYIAKLNYAQNTDDQQSGVVAAKAAVEEFHDDFVVLERVAQYYWTIDNLAQAQQTFAQACEYPPVQSWYREVKWINACYQVALFSQEHGLAVKPGEQALNRLLATYKLPTSQNVEIAVLLLDIAQQENSQLAVQRLNQAIAHANDEALVRRATKRLAMLD</sequence>
<accession>A0A2S9VEJ1</accession>
<protein>
    <recommendedName>
        <fullName evidence="4">Tetratricopeptide repeat protein</fullName>
    </recommendedName>
</protein>
<evidence type="ECO:0000313" key="3">
    <source>
        <dbReference type="Proteomes" id="UP000238949"/>
    </source>
</evidence>
<name>A0A2S9VEJ1_9ALTE</name>
<organism evidence="2 3">
    <name type="scientific">Alteromonas alba</name>
    <dbReference type="NCBI Taxonomy" id="2079529"/>
    <lineage>
        <taxon>Bacteria</taxon>
        <taxon>Pseudomonadati</taxon>
        <taxon>Pseudomonadota</taxon>
        <taxon>Gammaproteobacteria</taxon>
        <taxon>Alteromonadales</taxon>
        <taxon>Alteromonadaceae</taxon>
        <taxon>Alteromonas/Salinimonas group</taxon>
        <taxon>Alteromonas</taxon>
    </lineage>
</organism>
<keyword evidence="3" id="KW-1185">Reference proteome</keyword>
<evidence type="ECO:0000256" key="1">
    <source>
        <dbReference type="SAM" id="SignalP"/>
    </source>
</evidence>
<evidence type="ECO:0000313" key="2">
    <source>
        <dbReference type="EMBL" id="PRO74844.1"/>
    </source>
</evidence>
<comment type="caution">
    <text evidence="2">The sequence shown here is derived from an EMBL/GenBank/DDBJ whole genome shotgun (WGS) entry which is preliminary data.</text>
</comment>
<keyword evidence="1" id="KW-0732">Signal</keyword>
<reference evidence="3" key="1">
    <citation type="journal article" date="2020" name="Int. J. Syst. Evol. Microbiol.">
        <title>Alteromonas alba sp. nov., a marine bacterium isolated from the seawater of the West Pacific Ocean.</title>
        <authorList>
            <person name="Sun C."/>
            <person name="Wu Y.-H."/>
            <person name="Xamxidin M."/>
            <person name="Cheng H."/>
            <person name="Xu X.-W."/>
        </authorList>
    </citation>
    <scope>NUCLEOTIDE SEQUENCE [LARGE SCALE GENOMIC DNA]</scope>
    <source>
        <strain evidence="3">190</strain>
    </source>
</reference>
<dbReference type="OrthoDB" id="6400872at2"/>
<evidence type="ECO:0008006" key="4">
    <source>
        <dbReference type="Google" id="ProtNLM"/>
    </source>
</evidence>
<dbReference type="RefSeq" id="WP_105933440.1">
    <property type="nucleotide sequence ID" value="NZ_PVNP01000032.1"/>
</dbReference>
<dbReference type="AlphaFoldDB" id="A0A2S9VEJ1"/>
<dbReference type="Proteomes" id="UP000238949">
    <property type="component" value="Unassembled WGS sequence"/>
</dbReference>
<gene>
    <name evidence="2" type="ORF">C6Y40_03930</name>
</gene>
<proteinExistence type="predicted"/>
<feature type="signal peptide" evidence="1">
    <location>
        <begin position="1"/>
        <end position="21"/>
    </location>
</feature>
<dbReference type="EMBL" id="PVNP01000032">
    <property type="protein sequence ID" value="PRO74844.1"/>
    <property type="molecule type" value="Genomic_DNA"/>
</dbReference>